<sequence>MATLTTMPTEILMCVLDNLQRHELPPVSVVNRRLRALTVQRIFRHIRFTFCAQRMRHLQELSMSLLADYMVQVTYSIPAYIRYDPFGRFEQDKPEQPGQPSIVPSESTVWQETHEAVCKSLRRCPNLGHIRIECQPAASSLDPAQSIWMSHSWLAIVEAIAQQPTKDQIHSAVLDVLHTHDTVESLGLRECFSSAFQSVTVVCLRGQYRFWDSVMTLGCFPSVTHLTVEDCTLQLTTLKRFFVDRRGNLEYVFLKEVALSTVLSPWLRQPTRNIFADGCLRYQVGLSINGALITRLSEDGCLSMACAHSTVQISDIINRHKTTAHLVLSQEVLIDKPTPPLPWHFLRDRLCPNPYLDPNGRIEPEWQEKIRNILRLQILVLVPGVSDIYLEHLAKTPLPAKVRGRVIKAAADRIIAHAPDLKSAVSLTQILAGFHIHPKKKKLLLLHEVLLRESRQKWELRTLGYLAEERSGGPVSADSYYYGYQKESSAIETLRKALCTSNGYPKQSPEAIELAITRIWIFCRLFGPERVGSVSQDCEMRWFAGQKCPCPEHLPSFGVGNANWLTKNDLSIMIVTWGHLKQLLRMVISSLPYISSTRNTIGAPSIVMEEFLGFALPYSIGWLGEGLDGPEINGSTSLPWLNDLFTEYVAARRIARWRQSKSYDMLQRTNFFETVATMFLKLYAIDESGS</sequence>
<evidence type="ECO:0000313" key="3">
    <source>
        <dbReference type="Proteomes" id="UP001610563"/>
    </source>
</evidence>
<reference evidence="2 3" key="1">
    <citation type="submission" date="2024-07" db="EMBL/GenBank/DDBJ databases">
        <title>Section-level genome sequencing and comparative genomics of Aspergillus sections Usti and Cavernicolus.</title>
        <authorList>
            <consortium name="Lawrence Berkeley National Laboratory"/>
            <person name="Nybo J.L."/>
            <person name="Vesth T.C."/>
            <person name="Theobald S."/>
            <person name="Frisvad J.C."/>
            <person name="Larsen T.O."/>
            <person name="Kjaerboelling I."/>
            <person name="Rothschild-Mancinelli K."/>
            <person name="Lyhne E.K."/>
            <person name="Kogle M.E."/>
            <person name="Barry K."/>
            <person name="Clum A."/>
            <person name="Na H."/>
            <person name="Ledsgaard L."/>
            <person name="Lin J."/>
            <person name="Lipzen A."/>
            <person name="Kuo A."/>
            <person name="Riley R."/>
            <person name="Mondo S."/>
            <person name="Labutti K."/>
            <person name="Haridas S."/>
            <person name="Pangalinan J."/>
            <person name="Salamov A.A."/>
            <person name="Simmons B.A."/>
            <person name="Magnuson J.K."/>
            <person name="Chen J."/>
            <person name="Drula E."/>
            <person name="Henrissat B."/>
            <person name="Wiebenga A."/>
            <person name="Lubbers R.J."/>
            <person name="Gomes A.C."/>
            <person name="Makela M.R."/>
            <person name="Stajich J."/>
            <person name="Grigoriev I.V."/>
            <person name="Mortensen U.H."/>
            <person name="De Vries R.P."/>
            <person name="Baker S.E."/>
            <person name="Andersen M.R."/>
        </authorList>
    </citation>
    <scope>NUCLEOTIDE SEQUENCE [LARGE SCALE GENOMIC DNA]</scope>
    <source>
        <strain evidence="2 3">CBS 209.92</strain>
    </source>
</reference>
<gene>
    <name evidence="2" type="ORF">BJX66DRAFT_344028</name>
</gene>
<proteinExistence type="predicted"/>
<accession>A0ABR4FMH8</accession>
<protein>
    <recommendedName>
        <fullName evidence="1">F-box domain-containing protein</fullName>
    </recommendedName>
</protein>
<dbReference type="PROSITE" id="PS50181">
    <property type="entry name" value="FBOX"/>
    <property type="match status" value="1"/>
</dbReference>
<dbReference type="InterPro" id="IPR001810">
    <property type="entry name" value="F-box_dom"/>
</dbReference>
<dbReference type="InterPro" id="IPR036047">
    <property type="entry name" value="F-box-like_dom_sf"/>
</dbReference>
<keyword evidence="3" id="KW-1185">Reference proteome</keyword>
<dbReference type="SMART" id="SM00256">
    <property type="entry name" value="FBOX"/>
    <property type="match status" value="1"/>
</dbReference>
<name>A0ABR4FMH8_9EURO</name>
<comment type="caution">
    <text evidence="2">The sequence shown here is derived from an EMBL/GenBank/DDBJ whole genome shotgun (WGS) entry which is preliminary data.</text>
</comment>
<dbReference type="Proteomes" id="UP001610563">
    <property type="component" value="Unassembled WGS sequence"/>
</dbReference>
<dbReference type="SUPFAM" id="SSF81383">
    <property type="entry name" value="F-box domain"/>
    <property type="match status" value="1"/>
</dbReference>
<evidence type="ECO:0000313" key="2">
    <source>
        <dbReference type="EMBL" id="KAL2784464.1"/>
    </source>
</evidence>
<organism evidence="2 3">
    <name type="scientific">Aspergillus keveii</name>
    <dbReference type="NCBI Taxonomy" id="714993"/>
    <lineage>
        <taxon>Eukaryota</taxon>
        <taxon>Fungi</taxon>
        <taxon>Dikarya</taxon>
        <taxon>Ascomycota</taxon>
        <taxon>Pezizomycotina</taxon>
        <taxon>Eurotiomycetes</taxon>
        <taxon>Eurotiomycetidae</taxon>
        <taxon>Eurotiales</taxon>
        <taxon>Aspergillaceae</taxon>
        <taxon>Aspergillus</taxon>
        <taxon>Aspergillus subgen. Nidulantes</taxon>
    </lineage>
</organism>
<evidence type="ECO:0000259" key="1">
    <source>
        <dbReference type="PROSITE" id="PS50181"/>
    </source>
</evidence>
<feature type="domain" description="F-box" evidence="1">
    <location>
        <begin position="1"/>
        <end position="46"/>
    </location>
</feature>
<dbReference type="EMBL" id="JBFTWV010000179">
    <property type="protein sequence ID" value="KAL2784464.1"/>
    <property type="molecule type" value="Genomic_DNA"/>
</dbReference>